<evidence type="ECO:0000313" key="2">
    <source>
        <dbReference type="Proteomes" id="UP000426027"/>
    </source>
</evidence>
<dbReference type="InterPro" id="IPR011990">
    <property type="entry name" value="TPR-like_helical_dom_sf"/>
</dbReference>
<organism evidence="1 2">
    <name type="scientific">Phnomibacter ginsenosidimutans</name>
    <dbReference type="NCBI Taxonomy" id="2676868"/>
    <lineage>
        <taxon>Bacteria</taxon>
        <taxon>Pseudomonadati</taxon>
        <taxon>Bacteroidota</taxon>
        <taxon>Chitinophagia</taxon>
        <taxon>Chitinophagales</taxon>
        <taxon>Chitinophagaceae</taxon>
        <taxon>Phnomibacter</taxon>
    </lineage>
</organism>
<protein>
    <submittedName>
        <fullName evidence="1">SusD/RagB family nutrient-binding outer membrane lipoprotein</fullName>
    </submittedName>
</protein>
<dbReference type="Pfam" id="PF12771">
    <property type="entry name" value="SusD-like_2"/>
    <property type="match status" value="1"/>
</dbReference>
<proteinExistence type="predicted"/>
<dbReference type="PROSITE" id="PS51257">
    <property type="entry name" value="PROKAR_LIPOPROTEIN"/>
    <property type="match status" value="1"/>
</dbReference>
<evidence type="ECO:0000313" key="1">
    <source>
        <dbReference type="EMBL" id="QGW26840.1"/>
    </source>
</evidence>
<dbReference type="AlphaFoldDB" id="A0A6I6G9W9"/>
<name>A0A6I6G9W9_9BACT</name>
<keyword evidence="2" id="KW-1185">Reference proteome</keyword>
<gene>
    <name evidence="1" type="ORF">GLV81_00850</name>
</gene>
<dbReference type="InterPro" id="IPR041662">
    <property type="entry name" value="SusD-like_2"/>
</dbReference>
<sequence length="508" mass="56661">MKRTLLYIIAVVTVFSSITGCSKFDDINTNPDATENVNSAMLATNIILRNLKFQGRDAMAYLSDNGMAKYVAFANQSIMPSQYNALGATDFGAMTMLPNIESMLEYAKGSVMENSYKGLAKFSRAYMFYDITMKVGDIPYTGAGKAKNGEIEVKYDTQEEVLKGILDDLKEADAFFANGVKFDGDPSPYAGDPAKWRRASNAFALKVLLSLSKKSESSTLNVKQRFAEIVNAGFLLTPTTGYLGLNYSATNPHPMSGTNNLFTSRTIVSTTVIDNLKRYNDRRLFYYAEPAGAKISGGLLQSDTAAYVGANVSDDYDDITFGHSKNAYSLLNARYLAETAGDPRLIMSYPEQQLMLAEARVLGWITTGTAKEYYESGVKAALAFIMATKSNYAHAMPITQAYIDNYFTGEAAFKTLPADQLKQIWMQLYFLNFMQNPIPVYYNYRRTSYPDFPINPATSLNLNKTNAIPMRWLYPSSESNFNRANVDEAIQRQYEGVDEVNKLMWILK</sequence>
<reference evidence="1 2" key="1">
    <citation type="submission" date="2019-11" db="EMBL/GenBank/DDBJ databases">
        <authorList>
            <person name="Im W.T."/>
        </authorList>
    </citation>
    <scope>NUCLEOTIDE SEQUENCE [LARGE SCALE GENOMIC DNA]</scope>
    <source>
        <strain evidence="1 2">SB-02</strain>
    </source>
</reference>
<dbReference type="Gene3D" id="1.25.40.390">
    <property type="match status" value="1"/>
</dbReference>
<dbReference type="KEGG" id="fls:GLV81_00850"/>
<dbReference type="EMBL" id="CP046566">
    <property type="protein sequence ID" value="QGW26840.1"/>
    <property type="molecule type" value="Genomic_DNA"/>
</dbReference>
<keyword evidence="1" id="KW-0449">Lipoprotein</keyword>
<dbReference type="SUPFAM" id="SSF48452">
    <property type="entry name" value="TPR-like"/>
    <property type="match status" value="1"/>
</dbReference>
<dbReference type="RefSeq" id="WP_157475989.1">
    <property type="nucleotide sequence ID" value="NZ_CP046566.1"/>
</dbReference>
<dbReference type="Proteomes" id="UP000426027">
    <property type="component" value="Chromosome"/>
</dbReference>
<accession>A0A6I6G9W9</accession>